<dbReference type="GO" id="GO:0008270">
    <property type="term" value="F:zinc ion binding"/>
    <property type="evidence" value="ECO:0007669"/>
    <property type="project" value="UniProtKB-KW"/>
</dbReference>
<protein>
    <recommendedName>
        <fullName evidence="5">MYND-type domain-containing protein</fullName>
    </recommendedName>
</protein>
<evidence type="ECO:0000256" key="3">
    <source>
        <dbReference type="ARBA" id="ARBA00022833"/>
    </source>
</evidence>
<keyword evidence="3" id="KW-0862">Zinc</keyword>
<proteinExistence type="predicted"/>
<organism evidence="6 7">
    <name type="scientific">Fragilariopsis cylindrus CCMP1102</name>
    <dbReference type="NCBI Taxonomy" id="635003"/>
    <lineage>
        <taxon>Eukaryota</taxon>
        <taxon>Sar</taxon>
        <taxon>Stramenopiles</taxon>
        <taxon>Ochrophyta</taxon>
        <taxon>Bacillariophyta</taxon>
        <taxon>Bacillariophyceae</taxon>
        <taxon>Bacillariophycidae</taxon>
        <taxon>Bacillariales</taxon>
        <taxon>Bacillariaceae</taxon>
        <taxon>Fragilariopsis</taxon>
    </lineage>
</organism>
<evidence type="ECO:0000256" key="4">
    <source>
        <dbReference type="PROSITE-ProRule" id="PRU00134"/>
    </source>
</evidence>
<reference evidence="6 7" key="1">
    <citation type="submission" date="2016-09" db="EMBL/GenBank/DDBJ databases">
        <title>Extensive genetic diversity and differential bi-allelic expression allows diatom success in the polar Southern Ocean.</title>
        <authorList>
            <consortium name="DOE Joint Genome Institute"/>
            <person name="Mock T."/>
            <person name="Otillar R.P."/>
            <person name="Strauss J."/>
            <person name="Dupont C."/>
            <person name="Frickenhaus S."/>
            <person name="Maumus F."/>
            <person name="Mcmullan M."/>
            <person name="Sanges R."/>
            <person name="Schmutz J."/>
            <person name="Toseland A."/>
            <person name="Valas R."/>
            <person name="Veluchamy A."/>
            <person name="Ward B.J."/>
            <person name="Allen A."/>
            <person name="Barry K."/>
            <person name="Falciatore A."/>
            <person name="Ferrante M."/>
            <person name="Fortunato A.E."/>
            <person name="Gloeckner G."/>
            <person name="Gruber A."/>
            <person name="Hipkin R."/>
            <person name="Janech M."/>
            <person name="Kroth P."/>
            <person name="Leese F."/>
            <person name="Lindquist E."/>
            <person name="Lyon B.R."/>
            <person name="Martin J."/>
            <person name="Mayer C."/>
            <person name="Parker M."/>
            <person name="Quesneville H."/>
            <person name="Raymond J."/>
            <person name="Uhlig C."/>
            <person name="Valentin K.U."/>
            <person name="Worden A.Z."/>
            <person name="Armbrust E.V."/>
            <person name="Bowler C."/>
            <person name="Green B."/>
            <person name="Moulton V."/>
            <person name="Van Oosterhout C."/>
            <person name="Grigoriev I."/>
        </authorList>
    </citation>
    <scope>NUCLEOTIDE SEQUENCE [LARGE SCALE GENOMIC DNA]</scope>
    <source>
        <strain evidence="6 7">CCMP1102</strain>
    </source>
</reference>
<evidence type="ECO:0000313" key="7">
    <source>
        <dbReference type="Proteomes" id="UP000095751"/>
    </source>
</evidence>
<dbReference type="PROSITE" id="PS50865">
    <property type="entry name" value="ZF_MYND_2"/>
    <property type="match status" value="1"/>
</dbReference>
<dbReference type="Proteomes" id="UP000095751">
    <property type="component" value="Unassembled WGS sequence"/>
</dbReference>
<dbReference type="SUPFAM" id="SSF144232">
    <property type="entry name" value="HIT/MYND zinc finger-like"/>
    <property type="match status" value="1"/>
</dbReference>
<evidence type="ECO:0000313" key="6">
    <source>
        <dbReference type="EMBL" id="OEU10310.1"/>
    </source>
</evidence>
<dbReference type="Pfam" id="PF01753">
    <property type="entry name" value="zf-MYND"/>
    <property type="match status" value="1"/>
</dbReference>
<dbReference type="KEGG" id="fcy:FRACYDRAFT_247265"/>
<keyword evidence="1" id="KW-0479">Metal-binding</keyword>
<dbReference type="InParanoid" id="A0A1E7EWA3"/>
<evidence type="ECO:0000256" key="1">
    <source>
        <dbReference type="ARBA" id="ARBA00022723"/>
    </source>
</evidence>
<evidence type="ECO:0000259" key="5">
    <source>
        <dbReference type="PROSITE" id="PS50865"/>
    </source>
</evidence>
<evidence type="ECO:0000256" key="2">
    <source>
        <dbReference type="ARBA" id="ARBA00022771"/>
    </source>
</evidence>
<dbReference type="OrthoDB" id="341421at2759"/>
<sequence>MVRRGGNNRMPGHDDVVLNNLMGVDPSYKPDTNLTQEQSDVALGKLAPVLNALNRFVDHCKEEKLPIEHILEHKHFVSSSDDGGAFIITSLFNVTTNFTPPGTPRLSVVTMAVIRCHDNLRDSLLVPTGAEISDKYFSDFIDSQRRMTGNNFSPASYAVCKKLIKDCLIRMKKSKKVLIGNDQKTIVRLYDLTTSTTEENIIPTMPVPLPAPSVESLWLILNRAEYFSWSFLGDLLQIYGTDQRKLCITKETLVRSLRYVASDKYRRERLYAMIELHCMYHMLEDEAEVASWLLWELQSMRNYDDEDGAINDFLERGTLPPNFVYDATVAKATSSSSTDDSQSSLVDEFENVDISQIIKDLKRKRSGCALCGATRFKGGSKLREYIKCKAVVYCCRNHQVLHWKNGHKQECSPPDLETHCRLANTY</sequence>
<dbReference type="InterPro" id="IPR002893">
    <property type="entry name" value="Znf_MYND"/>
</dbReference>
<feature type="domain" description="MYND-type" evidence="5">
    <location>
        <begin position="368"/>
        <end position="411"/>
    </location>
</feature>
<dbReference type="Gene3D" id="6.10.140.2220">
    <property type="match status" value="1"/>
</dbReference>
<name>A0A1E7EWA3_9STRA</name>
<accession>A0A1E7EWA3</accession>
<keyword evidence="7" id="KW-1185">Reference proteome</keyword>
<keyword evidence="2 4" id="KW-0863">Zinc-finger</keyword>
<dbReference type="AlphaFoldDB" id="A0A1E7EWA3"/>
<dbReference type="EMBL" id="KV784372">
    <property type="protein sequence ID" value="OEU10310.1"/>
    <property type="molecule type" value="Genomic_DNA"/>
</dbReference>
<gene>
    <name evidence="6" type="ORF">FRACYDRAFT_247265</name>
</gene>